<accession>A0A428KRF0</accession>
<protein>
    <recommendedName>
        <fullName evidence="4">Sodium-dependent bicarbonate transport family permease</fullName>
    </recommendedName>
</protein>
<dbReference type="Proteomes" id="UP000273500">
    <property type="component" value="Unassembled WGS sequence"/>
</dbReference>
<feature type="transmembrane region" description="Helical" evidence="1">
    <location>
        <begin position="155"/>
        <end position="179"/>
    </location>
</feature>
<dbReference type="OrthoDB" id="345121at2"/>
<name>A0A428KRF0_9BACT</name>
<dbReference type="PANTHER" id="PTHR40400:SF1">
    <property type="entry name" value="SLR1512 PROTEIN"/>
    <property type="match status" value="1"/>
</dbReference>
<dbReference type="Pfam" id="PF05982">
    <property type="entry name" value="Sbt_1"/>
    <property type="match status" value="1"/>
</dbReference>
<dbReference type="EMBL" id="RWIT01000004">
    <property type="protein sequence ID" value="RSK49048.1"/>
    <property type="molecule type" value="Genomic_DNA"/>
</dbReference>
<evidence type="ECO:0000256" key="1">
    <source>
        <dbReference type="SAM" id="Phobius"/>
    </source>
</evidence>
<evidence type="ECO:0000313" key="2">
    <source>
        <dbReference type="EMBL" id="RSK49048.1"/>
    </source>
</evidence>
<dbReference type="AlphaFoldDB" id="A0A428KRF0"/>
<keyword evidence="1" id="KW-1133">Transmembrane helix</keyword>
<comment type="caution">
    <text evidence="2">The sequence shown here is derived from an EMBL/GenBank/DDBJ whole genome shotgun (WGS) entry which is preliminary data.</text>
</comment>
<feature type="transmembrane region" description="Helical" evidence="1">
    <location>
        <begin position="126"/>
        <end position="148"/>
    </location>
</feature>
<sequence>MTMALVEAPAIIVGVMLMRRYEAAGIDAPPRLAPLVQHSFINGSVLLGLIADTKQANGIKPFITDIFKGFPAIFLFEMGMVTARRPTVFLRYGRFVAVFAVLVPLLNGCVVAVASHGITESVGNRFIFAILAASASYIAVPAAMRLAAPKADPGLYLPMALGVTFPFNITLGMPLYFALVQHT</sequence>
<reference evidence="2 3" key="1">
    <citation type="submission" date="2018-12" db="EMBL/GenBank/DDBJ databases">
        <authorList>
            <person name="Feng G."/>
            <person name="Zhu H."/>
        </authorList>
    </citation>
    <scope>NUCLEOTIDE SEQUENCE [LARGE SCALE GENOMIC DNA]</scope>
    <source>
        <strain evidence="2 3">KCTC 12533</strain>
    </source>
</reference>
<gene>
    <name evidence="2" type="ORF">EI291_10860</name>
</gene>
<keyword evidence="1" id="KW-0472">Membrane</keyword>
<evidence type="ECO:0008006" key="4">
    <source>
        <dbReference type="Google" id="ProtNLM"/>
    </source>
</evidence>
<proteinExistence type="predicted"/>
<dbReference type="InterPro" id="IPR010293">
    <property type="entry name" value="Sbt_1"/>
</dbReference>
<feature type="transmembrane region" description="Helical" evidence="1">
    <location>
        <begin position="95"/>
        <end position="114"/>
    </location>
</feature>
<keyword evidence="3" id="KW-1185">Reference proteome</keyword>
<keyword evidence="1" id="KW-0812">Transmembrane</keyword>
<organism evidence="2 3">
    <name type="scientific">Hymenobacter rigui</name>
    <dbReference type="NCBI Taxonomy" id="334424"/>
    <lineage>
        <taxon>Bacteria</taxon>
        <taxon>Pseudomonadati</taxon>
        <taxon>Bacteroidota</taxon>
        <taxon>Cytophagia</taxon>
        <taxon>Cytophagales</taxon>
        <taxon>Hymenobacteraceae</taxon>
        <taxon>Hymenobacter</taxon>
    </lineage>
</organism>
<dbReference type="PANTHER" id="PTHR40400">
    <property type="entry name" value="SLR1512 PROTEIN"/>
    <property type="match status" value="1"/>
</dbReference>
<evidence type="ECO:0000313" key="3">
    <source>
        <dbReference type="Proteomes" id="UP000273500"/>
    </source>
</evidence>